<dbReference type="Pfam" id="PF00583">
    <property type="entry name" value="Acetyltransf_1"/>
    <property type="match status" value="1"/>
</dbReference>
<keyword evidence="1" id="KW-0808">Transferase</keyword>
<name>A0ABX7Y8J0_9ACTN</name>
<dbReference type="InterPro" id="IPR000182">
    <property type="entry name" value="GNAT_dom"/>
</dbReference>
<evidence type="ECO:0000259" key="3">
    <source>
        <dbReference type="PROSITE" id="PS51186"/>
    </source>
</evidence>
<protein>
    <submittedName>
        <fullName evidence="4">GNAT family N-acetyltransferase</fullName>
    </submittedName>
</protein>
<dbReference type="PANTHER" id="PTHR43877">
    <property type="entry name" value="AMINOALKYLPHOSPHONATE N-ACETYLTRANSFERASE-RELATED-RELATED"/>
    <property type="match status" value="1"/>
</dbReference>
<dbReference type="InterPro" id="IPR016181">
    <property type="entry name" value="Acyl_CoA_acyltransferase"/>
</dbReference>
<evidence type="ECO:0000256" key="1">
    <source>
        <dbReference type="ARBA" id="ARBA00022679"/>
    </source>
</evidence>
<dbReference type="CDD" id="cd04301">
    <property type="entry name" value="NAT_SF"/>
    <property type="match status" value="1"/>
</dbReference>
<sequence length="167" mass="18383">MLIREIQESEYPLLEDFLYEAIFVPEGIHSPPRSIIRHPEAWPLIDGFGTLPGDHCLVAETGDGVVGAVWVRMVKAYGYLDERTPLLSISLLPGYRGRGIGTALLGQMLDDLRSRGYQRVSLSVQRANPALRLYCRVGFVVHHDDGDELVMVCDLAGADQPGTPNPG</sequence>
<evidence type="ECO:0000313" key="5">
    <source>
        <dbReference type="Proteomes" id="UP000678513"/>
    </source>
</evidence>
<proteinExistence type="predicted"/>
<organism evidence="4 5">
    <name type="scientific">Arachnia rubra</name>
    <dbReference type="NCBI Taxonomy" id="1547448"/>
    <lineage>
        <taxon>Bacteria</taxon>
        <taxon>Bacillati</taxon>
        <taxon>Actinomycetota</taxon>
        <taxon>Actinomycetes</taxon>
        <taxon>Propionibacteriales</taxon>
        <taxon>Propionibacteriaceae</taxon>
        <taxon>Arachnia</taxon>
    </lineage>
</organism>
<feature type="domain" description="N-acetyltransferase" evidence="3">
    <location>
        <begin position="1"/>
        <end position="156"/>
    </location>
</feature>
<keyword evidence="2" id="KW-0012">Acyltransferase</keyword>
<keyword evidence="5" id="KW-1185">Reference proteome</keyword>
<accession>A0ABX7Y8J0</accession>
<gene>
    <name evidence="4" type="ORF">J5A65_00650</name>
</gene>
<dbReference type="InterPro" id="IPR050832">
    <property type="entry name" value="Bact_Acetyltransf"/>
</dbReference>
<dbReference type="EMBL" id="CP072384">
    <property type="protein sequence ID" value="QUC09550.1"/>
    <property type="molecule type" value="Genomic_DNA"/>
</dbReference>
<dbReference type="Proteomes" id="UP000678513">
    <property type="component" value="Chromosome"/>
</dbReference>
<dbReference type="PROSITE" id="PS51186">
    <property type="entry name" value="GNAT"/>
    <property type="match status" value="1"/>
</dbReference>
<evidence type="ECO:0000313" key="4">
    <source>
        <dbReference type="EMBL" id="QUC09550.1"/>
    </source>
</evidence>
<reference evidence="4 5" key="1">
    <citation type="submission" date="2021-03" db="EMBL/GenBank/DDBJ databases">
        <title>Human Oral Microbial Genomes.</title>
        <authorList>
            <person name="Johnston C.D."/>
            <person name="Chen T."/>
            <person name="Dewhirst F.E."/>
        </authorList>
    </citation>
    <scope>NUCLEOTIDE SEQUENCE [LARGE SCALE GENOMIC DNA]</scope>
    <source>
        <strain evidence="4 5">DSMZ 100122</strain>
    </source>
</reference>
<dbReference type="Gene3D" id="3.40.630.30">
    <property type="match status" value="1"/>
</dbReference>
<evidence type="ECO:0000256" key="2">
    <source>
        <dbReference type="ARBA" id="ARBA00023315"/>
    </source>
</evidence>
<dbReference type="SUPFAM" id="SSF55729">
    <property type="entry name" value="Acyl-CoA N-acyltransferases (Nat)"/>
    <property type="match status" value="1"/>
</dbReference>
<dbReference type="PANTHER" id="PTHR43877:SF2">
    <property type="entry name" value="AMINOALKYLPHOSPHONATE N-ACETYLTRANSFERASE-RELATED"/>
    <property type="match status" value="1"/>
</dbReference>